<dbReference type="AlphaFoldDB" id="A0A166RRM4"/>
<dbReference type="Proteomes" id="UP000076584">
    <property type="component" value="Unassembled WGS sequence"/>
</dbReference>
<gene>
    <name evidence="1" type="ORF">CI238_00773</name>
</gene>
<dbReference type="EMBL" id="LFIW01002480">
    <property type="protein sequence ID" value="KZL69630.1"/>
    <property type="molecule type" value="Genomic_DNA"/>
</dbReference>
<reference evidence="1" key="1">
    <citation type="submission" date="2015-06" db="EMBL/GenBank/DDBJ databases">
        <title>Survival trade-offs in plant roots during colonization by closely related pathogenic and mutualistic fungi.</title>
        <authorList>
            <person name="Hacquard S."/>
            <person name="Kracher B."/>
            <person name="Hiruma K."/>
            <person name="Weinman A."/>
            <person name="Muench P."/>
            <person name="Garrido Oter R."/>
            <person name="Ver Loren van Themaat E."/>
            <person name="Dallerey J.-F."/>
            <person name="Damm U."/>
            <person name="Henrissat B."/>
            <person name="Lespinet O."/>
            <person name="Thon M."/>
            <person name="Kemen E."/>
            <person name="McHardy A.C."/>
            <person name="Schulze-Lefert P."/>
            <person name="O'Connell R.J."/>
        </authorList>
    </citation>
    <scope>NUCLEOTIDE SEQUENCE [LARGE SCALE GENOMIC DNA]</scope>
    <source>
        <strain evidence="1">MAFF 238704</strain>
    </source>
</reference>
<keyword evidence="2" id="KW-1185">Reference proteome</keyword>
<comment type="caution">
    <text evidence="1">The sequence shown here is derived from an EMBL/GenBank/DDBJ whole genome shotgun (WGS) entry which is preliminary data.</text>
</comment>
<sequence>MASDTQTKVCLDVAVDHRIRRLFRTVPRYATEPSTHVSRMEKEGQSLQLPRAEIQVTAQLAGPPVQGGIVVMLQQPRNDHPFEKGLDAVINDCETLRALEDIFTVVSRGTLDFRKDIAVVDLLPYVSGDPNNIDDTRLRNAFRTSTATICEKKPKVLLCAGKIMMAFERAKKVKGSSYMFENIGIGEQFRRDSKWPPIAKVRQEGQRGFVEVTKVNGFHPSHAMNYHSHVSLLRQLMTLIGAEACGKYRGDWEEIMWMNELRLRCQEYTSCRAARSARSPTPMTSGQGEARRSSTRYIPEYQELYSQKLVGIKQCVSRLMFTNQCYELLIDSGLSEKCNDASLILRQMLRLKDRGWPKSVAWKNEAALKVAATDTYRFAIDTYHFVKRPLKGAESPNDKPLVKTLRQNLDLILKRVTVVRPRREYDLDVSGTAAAFLELAVDIETLLLNLVLEKEAVLYAQGEEDLLSGMLSGMTLAPVTVAATAPVAVGASHS</sequence>
<organism evidence="1 2">
    <name type="scientific">Colletotrichum incanum</name>
    <name type="common">Soybean anthracnose fungus</name>
    <dbReference type="NCBI Taxonomy" id="1573173"/>
    <lineage>
        <taxon>Eukaryota</taxon>
        <taxon>Fungi</taxon>
        <taxon>Dikarya</taxon>
        <taxon>Ascomycota</taxon>
        <taxon>Pezizomycotina</taxon>
        <taxon>Sordariomycetes</taxon>
        <taxon>Hypocreomycetidae</taxon>
        <taxon>Glomerellales</taxon>
        <taxon>Glomerellaceae</taxon>
        <taxon>Colletotrichum</taxon>
        <taxon>Colletotrichum spaethianum species complex</taxon>
    </lineage>
</organism>
<evidence type="ECO:0000313" key="2">
    <source>
        <dbReference type="Proteomes" id="UP000076584"/>
    </source>
</evidence>
<accession>A0A166RRM4</accession>
<name>A0A166RRM4_COLIC</name>
<evidence type="ECO:0000313" key="1">
    <source>
        <dbReference type="EMBL" id="KZL69630.1"/>
    </source>
</evidence>
<protein>
    <submittedName>
        <fullName evidence="1">Uncharacterized protein</fullName>
    </submittedName>
</protein>
<proteinExistence type="predicted"/>